<accession>A0A2U9AWY5</accession>
<reference evidence="1 2" key="1">
    <citation type="submission" date="2017-12" db="EMBL/GenBank/DDBJ databases">
        <title>Integrating genomic resources of turbot (Scophthalmus maximus) in depth evaluation of genetic and physical mapping variation across individuals.</title>
        <authorList>
            <person name="Martinez P."/>
        </authorList>
    </citation>
    <scope>NUCLEOTIDE SEQUENCE [LARGE SCALE GENOMIC DNA]</scope>
</reference>
<gene>
    <name evidence="1" type="ORF">SMAX5B_002531</name>
</gene>
<keyword evidence="2" id="KW-1185">Reference proteome</keyword>
<evidence type="ECO:0000313" key="1">
    <source>
        <dbReference type="EMBL" id="AWO96193.1"/>
    </source>
</evidence>
<name>A0A2U9AWY5_SCOMX</name>
<sequence length="154" mass="17807">MKINTDDYLDKEFEIEKTVPHVTLLVSEEYAQKHIGEMMTEAEEAVFAPATVDILERLEGIPTFQAENVMGTIIDEAKLQKQQRSRTSTVENQEEERVEEGCRSLAVSEGRPILLQPVEFRQQQGVKTFILYMGHNISRLPDWLFLDDLARIRR</sequence>
<evidence type="ECO:0000313" key="2">
    <source>
        <dbReference type="Proteomes" id="UP000246464"/>
    </source>
</evidence>
<dbReference type="EMBL" id="CP026243">
    <property type="protein sequence ID" value="AWO96193.1"/>
    <property type="molecule type" value="Genomic_DNA"/>
</dbReference>
<dbReference type="Proteomes" id="UP000246464">
    <property type="component" value="Chromosome 1"/>
</dbReference>
<proteinExistence type="predicted"/>
<organism evidence="1 2">
    <name type="scientific">Scophthalmus maximus</name>
    <name type="common">Turbot</name>
    <name type="synonym">Psetta maxima</name>
    <dbReference type="NCBI Taxonomy" id="52904"/>
    <lineage>
        <taxon>Eukaryota</taxon>
        <taxon>Metazoa</taxon>
        <taxon>Chordata</taxon>
        <taxon>Craniata</taxon>
        <taxon>Vertebrata</taxon>
        <taxon>Euteleostomi</taxon>
        <taxon>Actinopterygii</taxon>
        <taxon>Neopterygii</taxon>
        <taxon>Teleostei</taxon>
        <taxon>Neoteleostei</taxon>
        <taxon>Acanthomorphata</taxon>
        <taxon>Carangaria</taxon>
        <taxon>Pleuronectiformes</taxon>
        <taxon>Pleuronectoidei</taxon>
        <taxon>Scophthalmidae</taxon>
        <taxon>Scophthalmus</taxon>
    </lineage>
</organism>
<dbReference type="AlphaFoldDB" id="A0A2U9AWY5"/>
<protein>
    <submittedName>
        <fullName evidence="1">Uncharacterized protein</fullName>
    </submittedName>
</protein>